<keyword evidence="2" id="KW-0456">Lyase</keyword>
<gene>
    <name evidence="4" type="ORF">HYY20_09770</name>
</gene>
<dbReference type="PROSITE" id="PS00166">
    <property type="entry name" value="ENOYL_COA_HYDRATASE"/>
    <property type="match status" value="1"/>
</dbReference>
<dbReference type="CDD" id="cd06558">
    <property type="entry name" value="crotonase-like"/>
    <property type="match status" value="1"/>
</dbReference>
<evidence type="ECO:0000256" key="2">
    <source>
        <dbReference type="ARBA" id="ARBA00023239"/>
    </source>
</evidence>
<protein>
    <submittedName>
        <fullName evidence="4">Enoyl-CoA hydratase/isomerase family protein</fullName>
    </submittedName>
</protein>
<organism evidence="4 5">
    <name type="scientific">Tectimicrobiota bacterium</name>
    <dbReference type="NCBI Taxonomy" id="2528274"/>
    <lineage>
        <taxon>Bacteria</taxon>
        <taxon>Pseudomonadati</taxon>
        <taxon>Nitrospinota/Tectimicrobiota group</taxon>
        <taxon>Candidatus Tectimicrobiota</taxon>
    </lineage>
</organism>
<reference evidence="4" key="1">
    <citation type="submission" date="2020-07" db="EMBL/GenBank/DDBJ databases">
        <title>Huge and variable diversity of episymbiotic CPR bacteria and DPANN archaea in groundwater ecosystems.</title>
        <authorList>
            <person name="He C.Y."/>
            <person name="Keren R."/>
            <person name="Whittaker M."/>
            <person name="Farag I.F."/>
            <person name="Doudna J."/>
            <person name="Cate J.H.D."/>
            <person name="Banfield J.F."/>
        </authorList>
    </citation>
    <scope>NUCLEOTIDE SEQUENCE</scope>
    <source>
        <strain evidence="4">NC_groundwater_672_Ag_B-0.1um_62_36</strain>
    </source>
</reference>
<dbReference type="InterPro" id="IPR018376">
    <property type="entry name" value="Enoyl-CoA_hyd/isom_CS"/>
</dbReference>
<dbReference type="InterPro" id="IPR029045">
    <property type="entry name" value="ClpP/crotonase-like_dom_sf"/>
</dbReference>
<sequence>MENPTVLYRREDNIGIITLNRPERLNAINKDLLRDLIHQLHTAREDREAVVIVLTGAGRAFCAGEDLKETSAGKSLETWIEETDGLQEVQRVIMKLGKPLIAAVRGYALGGGCEFAMSCDIRIASQDARFGFPETGLGLTVTTAGTKLLSQLVGLGKAKELVFTGEFIQAEEALRIGLVNRVVPGEALWEEVQAMARKIGERSPLALKLSRIALDQGLHASFEQILELEANHLLICVGAQNQKDFVEKKMATMKKD</sequence>
<proteinExistence type="inferred from homology"/>
<comment type="similarity">
    <text evidence="1 3">Belongs to the enoyl-CoA hydratase/isomerase family.</text>
</comment>
<dbReference type="FunFam" id="3.90.226.10:FF:000009">
    <property type="entry name" value="Carnitinyl-CoA dehydratase"/>
    <property type="match status" value="1"/>
</dbReference>
<dbReference type="AlphaFoldDB" id="A0A932CQ07"/>
<accession>A0A932CQ07</accession>
<dbReference type="Gene3D" id="3.90.226.10">
    <property type="entry name" value="2-enoyl-CoA Hydratase, Chain A, domain 1"/>
    <property type="match status" value="1"/>
</dbReference>
<dbReference type="GO" id="GO:0016829">
    <property type="term" value="F:lyase activity"/>
    <property type="evidence" value="ECO:0007669"/>
    <property type="project" value="UniProtKB-KW"/>
</dbReference>
<dbReference type="PANTHER" id="PTHR11941">
    <property type="entry name" value="ENOYL-COA HYDRATASE-RELATED"/>
    <property type="match status" value="1"/>
</dbReference>
<evidence type="ECO:0000313" key="4">
    <source>
        <dbReference type="EMBL" id="MBI2877156.1"/>
    </source>
</evidence>
<dbReference type="EMBL" id="JACPRF010000294">
    <property type="protein sequence ID" value="MBI2877156.1"/>
    <property type="molecule type" value="Genomic_DNA"/>
</dbReference>
<dbReference type="GO" id="GO:0006635">
    <property type="term" value="P:fatty acid beta-oxidation"/>
    <property type="evidence" value="ECO:0007669"/>
    <property type="project" value="TreeGrafter"/>
</dbReference>
<dbReference type="InterPro" id="IPR001753">
    <property type="entry name" value="Enoyl-CoA_hydra/iso"/>
</dbReference>
<dbReference type="SUPFAM" id="SSF52096">
    <property type="entry name" value="ClpP/crotonase"/>
    <property type="match status" value="1"/>
</dbReference>
<evidence type="ECO:0000256" key="1">
    <source>
        <dbReference type="ARBA" id="ARBA00005254"/>
    </source>
</evidence>
<evidence type="ECO:0000256" key="3">
    <source>
        <dbReference type="RuleBase" id="RU003707"/>
    </source>
</evidence>
<evidence type="ECO:0000313" key="5">
    <source>
        <dbReference type="Proteomes" id="UP000769766"/>
    </source>
</evidence>
<dbReference type="PANTHER" id="PTHR11941:SF54">
    <property type="entry name" value="ENOYL-COA HYDRATASE, MITOCHONDRIAL"/>
    <property type="match status" value="1"/>
</dbReference>
<name>A0A932CQ07_UNCTE</name>
<comment type="caution">
    <text evidence="4">The sequence shown here is derived from an EMBL/GenBank/DDBJ whole genome shotgun (WGS) entry which is preliminary data.</text>
</comment>
<dbReference type="Proteomes" id="UP000769766">
    <property type="component" value="Unassembled WGS sequence"/>
</dbReference>
<dbReference type="Pfam" id="PF00378">
    <property type="entry name" value="ECH_1"/>
    <property type="match status" value="1"/>
</dbReference>